<sequence length="322" mass="35808">MAFKVDPYWRSAVDEARTERSRRVLEPPASRGTNYCHISRGPFVNHPTRRTGYTFEDGRSAVLSMPTVFNAFHMKHNTPHNLPDWPCKEEAKYEGDGRIATDLLHRRFPAVPRVQGNVTVNWQQRNFVEPCLLENYWRPLPSEVEIFMRTHHIPDIECSQEQGLQALGQELMALLDDVQESAREGLKPTLSPAGGSFDQADGPQFDGLYDSGHSHRGPQTHGPPRLHQLVNGVVNSPTSNDSDALAKTLLWAQAQGNVYSSALTPDDFAAIAVQERITKRPEAATPDGDKNAHFGAYLNTPVQPTKRAPPSDATWGSADVRA</sequence>
<name>A0A2S6C189_9PEZI</name>
<reference evidence="3" key="1">
    <citation type="journal article" date="2017" name="bioRxiv">
        <title>Conservation of a gene cluster reveals novel cercosporin biosynthetic mechanisms and extends production to the genus Colletotrichum.</title>
        <authorList>
            <person name="de Jonge R."/>
            <person name="Ebert M.K."/>
            <person name="Huitt-Roehl C.R."/>
            <person name="Pal P."/>
            <person name="Suttle J.C."/>
            <person name="Spanner R.E."/>
            <person name="Neubauer J.D."/>
            <person name="Jurick W.M.II."/>
            <person name="Stott K.A."/>
            <person name="Secor G.A."/>
            <person name="Thomma B.P.H.J."/>
            <person name="Van de Peer Y."/>
            <person name="Townsend C.A."/>
            <person name="Bolton M.D."/>
        </authorList>
    </citation>
    <scope>NUCLEOTIDE SEQUENCE [LARGE SCALE GENOMIC DNA]</scope>
    <source>
        <strain evidence="3">CBS538.71</strain>
    </source>
</reference>
<protein>
    <submittedName>
        <fullName evidence="2">Uncharacterized protein</fullName>
    </submittedName>
</protein>
<feature type="compositionally biased region" description="Basic and acidic residues" evidence="1">
    <location>
        <begin position="280"/>
        <end position="292"/>
    </location>
</feature>
<keyword evidence="3" id="KW-1185">Reference proteome</keyword>
<comment type="caution">
    <text evidence="2">The sequence shown here is derived from an EMBL/GenBank/DDBJ whole genome shotgun (WGS) entry which is preliminary data.</text>
</comment>
<dbReference type="OrthoDB" id="5305306at2759"/>
<dbReference type="Proteomes" id="UP000237631">
    <property type="component" value="Unassembled WGS sequence"/>
</dbReference>
<evidence type="ECO:0000313" key="3">
    <source>
        <dbReference type="Proteomes" id="UP000237631"/>
    </source>
</evidence>
<organism evidence="2 3">
    <name type="scientific">Cercospora berteroae</name>
    <dbReference type="NCBI Taxonomy" id="357750"/>
    <lineage>
        <taxon>Eukaryota</taxon>
        <taxon>Fungi</taxon>
        <taxon>Dikarya</taxon>
        <taxon>Ascomycota</taxon>
        <taxon>Pezizomycotina</taxon>
        <taxon>Dothideomycetes</taxon>
        <taxon>Dothideomycetidae</taxon>
        <taxon>Mycosphaerellales</taxon>
        <taxon>Mycosphaerellaceae</taxon>
        <taxon>Cercospora</taxon>
    </lineage>
</organism>
<evidence type="ECO:0000313" key="2">
    <source>
        <dbReference type="EMBL" id="PPJ53498.1"/>
    </source>
</evidence>
<dbReference type="EMBL" id="PNEN01000578">
    <property type="protein sequence ID" value="PPJ53498.1"/>
    <property type="molecule type" value="Genomic_DNA"/>
</dbReference>
<dbReference type="STRING" id="357750.A0A2S6C189"/>
<dbReference type="AlphaFoldDB" id="A0A2S6C189"/>
<gene>
    <name evidence="2" type="ORF">CBER1_00382</name>
</gene>
<accession>A0A2S6C189</accession>
<evidence type="ECO:0000256" key="1">
    <source>
        <dbReference type="SAM" id="MobiDB-lite"/>
    </source>
</evidence>
<feature type="region of interest" description="Disordered" evidence="1">
    <location>
        <begin position="280"/>
        <end position="322"/>
    </location>
</feature>
<proteinExistence type="predicted"/>